<keyword evidence="3" id="KW-1185">Reference proteome</keyword>
<dbReference type="EMBL" id="CP002156">
    <property type="protein sequence ID" value="ADM09839.1"/>
    <property type="molecule type" value="Genomic_DNA"/>
</dbReference>
<keyword evidence="1" id="KW-0812">Transmembrane</keyword>
<dbReference type="HOGENOM" id="CLU_1077090_0_0_5"/>
<organism evidence="2 3">
    <name type="scientific">Parvularcula bermudensis (strain ATCC BAA-594 / HTCC2503 / KCTC 12087)</name>
    <dbReference type="NCBI Taxonomy" id="314260"/>
    <lineage>
        <taxon>Bacteria</taxon>
        <taxon>Pseudomonadati</taxon>
        <taxon>Pseudomonadota</taxon>
        <taxon>Alphaproteobacteria</taxon>
        <taxon>Parvularculales</taxon>
        <taxon>Parvularculaceae</taxon>
        <taxon>Parvularcula</taxon>
    </lineage>
</organism>
<keyword evidence="1" id="KW-0472">Membrane</keyword>
<evidence type="ECO:0000256" key="1">
    <source>
        <dbReference type="SAM" id="Phobius"/>
    </source>
</evidence>
<sequence>MARRPKIELRCLSFSGGSFYPASTAPMARGAEMTAFWRLMAQGSYQIGGEEVREENSWRYPLMLLVATLVLSAVFLYYYFGPDVEEIAGNKLRPTIADDTITATVGGIDFEVPANYTLYPKDRRNGDREVLALFASWPRFDGFTPSRRRDFIENATDSRRIDIEIALAPLPFSEADRLEIQYKPHLADQEGQPFDYGLTHYRFKSAGEITGAPSGYTDKELFLGEASDGQMAVLFCYLEDPSGVIPSECYRTYDLSRTVSVKYKFKKEYLSEWRDIDAGIRNLIADFAGV</sequence>
<reference evidence="2 3" key="2">
    <citation type="journal article" date="2011" name="J. Bacteriol.">
        <title>Complete genome sequence of strain HTCC2503T of Parvularcula bermudensis, the type species of the order "Parvularculales" in the class Alphaproteobacteria.</title>
        <authorList>
            <person name="Oh H.M."/>
            <person name="Kang I."/>
            <person name="Vergin K.L."/>
            <person name="Kang D."/>
            <person name="Rhee K.H."/>
            <person name="Giovannoni S.J."/>
            <person name="Cho J.C."/>
        </authorList>
    </citation>
    <scope>NUCLEOTIDE SEQUENCE [LARGE SCALE GENOMIC DNA]</scope>
    <source>
        <strain evidence="3">ATCC BAA-594 / HTCC2503 / KCTC 12087</strain>
    </source>
</reference>
<proteinExistence type="predicted"/>
<evidence type="ECO:0000313" key="2">
    <source>
        <dbReference type="EMBL" id="ADM09839.1"/>
    </source>
</evidence>
<keyword evidence="1" id="KW-1133">Transmembrane helix</keyword>
<accession>E0TCE9</accession>
<protein>
    <submittedName>
        <fullName evidence="2">Uncharacterized protein</fullName>
    </submittedName>
</protein>
<feature type="transmembrane region" description="Helical" evidence="1">
    <location>
        <begin position="62"/>
        <end position="80"/>
    </location>
</feature>
<name>E0TCE9_PARBH</name>
<reference evidence="3" key="1">
    <citation type="submission" date="2010-08" db="EMBL/GenBank/DDBJ databases">
        <title>Genome sequence of Parvularcula bermudensis HTCC2503.</title>
        <authorList>
            <person name="Kang D.-M."/>
            <person name="Oh H.-M."/>
            <person name="Cho J.-C."/>
        </authorList>
    </citation>
    <scope>NUCLEOTIDE SEQUENCE [LARGE SCALE GENOMIC DNA]</scope>
    <source>
        <strain evidence="3">ATCC BAA-594 / HTCC2503 / KCTC 12087</strain>
    </source>
</reference>
<dbReference type="STRING" id="314260.PB2503_08929"/>
<dbReference type="AlphaFoldDB" id="E0TCE9"/>
<dbReference type="eggNOG" id="ENOG5032TME">
    <property type="taxonomic scope" value="Bacteria"/>
</dbReference>
<dbReference type="KEGG" id="pbr:PB2503_08929"/>
<gene>
    <name evidence="2" type="ordered locus">PB2503_08929</name>
</gene>
<evidence type="ECO:0000313" key="3">
    <source>
        <dbReference type="Proteomes" id="UP000001302"/>
    </source>
</evidence>
<dbReference type="Proteomes" id="UP000001302">
    <property type="component" value="Chromosome"/>
</dbReference>